<evidence type="ECO:0000256" key="2">
    <source>
        <dbReference type="ARBA" id="ARBA00012438"/>
    </source>
</evidence>
<dbReference type="SMART" id="SM00387">
    <property type="entry name" value="HATPase_c"/>
    <property type="match status" value="1"/>
</dbReference>
<dbReference type="SMART" id="SM00388">
    <property type="entry name" value="HisKA"/>
    <property type="match status" value="1"/>
</dbReference>
<feature type="transmembrane region" description="Helical" evidence="9">
    <location>
        <begin position="183"/>
        <end position="202"/>
    </location>
</feature>
<dbReference type="PROSITE" id="PS50109">
    <property type="entry name" value="HIS_KIN"/>
    <property type="match status" value="1"/>
</dbReference>
<organism evidence="11 12">
    <name type="scientific">Eiseniibacteriota bacterium</name>
    <dbReference type="NCBI Taxonomy" id="2212470"/>
    <lineage>
        <taxon>Bacteria</taxon>
        <taxon>Candidatus Eiseniibacteriota</taxon>
    </lineage>
</organism>
<evidence type="ECO:0000313" key="12">
    <source>
        <dbReference type="Proteomes" id="UP000777784"/>
    </source>
</evidence>
<keyword evidence="8" id="KW-0902">Two-component regulatory system</keyword>
<dbReference type="EC" id="2.7.13.3" evidence="2"/>
<dbReference type="SUPFAM" id="SSF47384">
    <property type="entry name" value="Homodimeric domain of signal transducing histidine kinase"/>
    <property type="match status" value="1"/>
</dbReference>
<keyword evidence="4" id="KW-0808">Transferase</keyword>
<dbReference type="InterPro" id="IPR036097">
    <property type="entry name" value="HisK_dim/P_sf"/>
</dbReference>
<evidence type="ECO:0000313" key="11">
    <source>
        <dbReference type="EMBL" id="MBU2689456.1"/>
    </source>
</evidence>
<evidence type="ECO:0000256" key="9">
    <source>
        <dbReference type="SAM" id="Phobius"/>
    </source>
</evidence>
<dbReference type="Gene3D" id="3.30.565.10">
    <property type="entry name" value="Histidine kinase-like ATPase, C-terminal domain"/>
    <property type="match status" value="1"/>
</dbReference>
<evidence type="ECO:0000259" key="10">
    <source>
        <dbReference type="PROSITE" id="PS50109"/>
    </source>
</evidence>
<dbReference type="SUPFAM" id="SSF55874">
    <property type="entry name" value="ATPase domain of HSP90 chaperone/DNA topoisomerase II/histidine kinase"/>
    <property type="match status" value="1"/>
</dbReference>
<dbReference type="Pfam" id="PF00512">
    <property type="entry name" value="HisKA"/>
    <property type="match status" value="1"/>
</dbReference>
<gene>
    <name evidence="11" type="ORF">KJ970_00885</name>
</gene>
<dbReference type="InterPro" id="IPR004358">
    <property type="entry name" value="Sig_transdc_His_kin-like_C"/>
</dbReference>
<dbReference type="PANTHER" id="PTHR43065:SF10">
    <property type="entry name" value="PEROXIDE STRESS-ACTIVATED HISTIDINE KINASE MAK3"/>
    <property type="match status" value="1"/>
</dbReference>
<evidence type="ECO:0000256" key="1">
    <source>
        <dbReference type="ARBA" id="ARBA00000085"/>
    </source>
</evidence>
<dbReference type="InterPro" id="IPR003594">
    <property type="entry name" value="HATPase_dom"/>
</dbReference>
<keyword evidence="9" id="KW-1133">Transmembrane helix</keyword>
<dbReference type="CDD" id="cd00075">
    <property type="entry name" value="HATPase"/>
    <property type="match status" value="1"/>
</dbReference>
<comment type="catalytic activity">
    <reaction evidence="1">
        <text>ATP + protein L-histidine = ADP + protein N-phospho-L-histidine.</text>
        <dbReference type="EC" id="2.7.13.3"/>
    </reaction>
</comment>
<dbReference type="AlphaFoldDB" id="A0A948W5C7"/>
<dbReference type="GO" id="GO:0000155">
    <property type="term" value="F:phosphorelay sensor kinase activity"/>
    <property type="evidence" value="ECO:0007669"/>
    <property type="project" value="InterPro"/>
</dbReference>
<dbReference type="PRINTS" id="PR00344">
    <property type="entry name" value="BCTRLSENSOR"/>
</dbReference>
<sequence>MRHRGRLRISGILFLLLALAVQNISSWLTYQAVRRSLDTQLGERLLAVAGAAAAGLSPDGVRSVSSEGEASPHWSEFQERINRVSEQTLVGNIFLFDTEKRNLFDRRERFPLGFVNPLLDLHYAPVTAALAGVPAATPLYQVGSVYLKAGFAPVLDGHEVVAVLGVEGDAAFFSVLADLKRTFLWTGLLGFLSMLVLGFLFLRVLRGLGKAEDTVAQTSALAVAGELAAMVAHEIRNPLAVIRSRAERVKAKIDRGADREEILEWFEVIPKEVDRLNAVLSNYLSFARPAAEEAPGGRVVVAVEAVRGLMEGECARKGIELRIKMALPPDLSVTLPTHDIQQILVNLLLNGVQAMETHGGRLDISARLVNEEVRLCVKDTGPGFDPRLAETIFDPFYTSKTAGSGLGLAIVKMLVQRGGGTIRASAAKEGGALFEVALPALSAENGWVTKDDDEER</sequence>
<protein>
    <recommendedName>
        <fullName evidence="2">histidine kinase</fullName>
        <ecNumber evidence="2">2.7.13.3</ecNumber>
    </recommendedName>
</protein>
<keyword evidence="3" id="KW-0597">Phosphoprotein</keyword>
<proteinExistence type="predicted"/>
<dbReference type="EMBL" id="JAHJDP010000004">
    <property type="protein sequence ID" value="MBU2689456.1"/>
    <property type="molecule type" value="Genomic_DNA"/>
</dbReference>
<reference evidence="11" key="1">
    <citation type="submission" date="2021-05" db="EMBL/GenBank/DDBJ databases">
        <title>Energy efficiency and biological interactions define the core microbiome of deep oligotrophic groundwater.</title>
        <authorList>
            <person name="Mehrshad M."/>
            <person name="Lopez-Fernandez M."/>
            <person name="Bell E."/>
            <person name="Bernier-Latmani R."/>
            <person name="Bertilsson S."/>
            <person name="Dopson M."/>
        </authorList>
    </citation>
    <scope>NUCLEOTIDE SEQUENCE</scope>
    <source>
        <strain evidence="11">Modern_marine.mb.64</strain>
    </source>
</reference>
<evidence type="ECO:0000256" key="7">
    <source>
        <dbReference type="ARBA" id="ARBA00022840"/>
    </source>
</evidence>
<evidence type="ECO:0000256" key="5">
    <source>
        <dbReference type="ARBA" id="ARBA00022741"/>
    </source>
</evidence>
<feature type="domain" description="Histidine kinase" evidence="10">
    <location>
        <begin position="230"/>
        <end position="442"/>
    </location>
</feature>
<dbReference type="PANTHER" id="PTHR43065">
    <property type="entry name" value="SENSOR HISTIDINE KINASE"/>
    <property type="match status" value="1"/>
</dbReference>
<dbReference type="InterPro" id="IPR005467">
    <property type="entry name" value="His_kinase_dom"/>
</dbReference>
<name>A0A948W5C7_UNCEI</name>
<dbReference type="GO" id="GO:0005524">
    <property type="term" value="F:ATP binding"/>
    <property type="evidence" value="ECO:0007669"/>
    <property type="project" value="UniProtKB-KW"/>
</dbReference>
<keyword evidence="9" id="KW-0472">Membrane</keyword>
<evidence type="ECO:0000256" key="6">
    <source>
        <dbReference type="ARBA" id="ARBA00022777"/>
    </source>
</evidence>
<evidence type="ECO:0000256" key="4">
    <source>
        <dbReference type="ARBA" id="ARBA00022679"/>
    </source>
</evidence>
<keyword evidence="9" id="KW-0812">Transmembrane</keyword>
<dbReference type="InterPro" id="IPR003661">
    <property type="entry name" value="HisK_dim/P_dom"/>
</dbReference>
<dbReference type="Gene3D" id="1.10.287.130">
    <property type="match status" value="1"/>
</dbReference>
<keyword evidence="5" id="KW-0547">Nucleotide-binding</keyword>
<evidence type="ECO:0000256" key="8">
    <source>
        <dbReference type="ARBA" id="ARBA00023012"/>
    </source>
</evidence>
<dbReference type="InterPro" id="IPR036890">
    <property type="entry name" value="HATPase_C_sf"/>
</dbReference>
<dbReference type="Proteomes" id="UP000777784">
    <property type="component" value="Unassembled WGS sequence"/>
</dbReference>
<keyword evidence="6" id="KW-0418">Kinase</keyword>
<comment type="caution">
    <text evidence="11">The sequence shown here is derived from an EMBL/GenBank/DDBJ whole genome shotgun (WGS) entry which is preliminary data.</text>
</comment>
<evidence type="ECO:0000256" key="3">
    <source>
        <dbReference type="ARBA" id="ARBA00022553"/>
    </source>
</evidence>
<accession>A0A948W5C7</accession>
<dbReference type="CDD" id="cd00082">
    <property type="entry name" value="HisKA"/>
    <property type="match status" value="1"/>
</dbReference>
<keyword evidence="7" id="KW-0067">ATP-binding</keyword>
<dbReference type="Pfam" id="PF02518">
    <property type="entry name" value="HATPase_c"/>
    <property type="match status" value="1"/>
</dbReference>